<dbReference type="Pfam" id="PF04290">
    <property type="entry name" value="DctQ"/>
    <property type="match status" value="1"/>
</dbReference>
<dbReference type="EMBL" id="AP021876">
    <property type="protein sequence ID" value="BBO79452.1"/>
    <property type="molecule type" value="Genomic_DNA"/>
</dbReference>
<feature type="transmembrane region" description="Helical" evidence="8">
    <location>
        <begin position="207"/>
        <end position="235"/>
    </location>
</feature>
<keyword evidence="2" id="KW-0813">Transport</keyword>
<dbReference type="InterPro" id="IPR010656">
    <property type="entry name" value="DctM"/>
</dbReference>
<feature type="transmembrane region" description="Helical" evidence="8">
    <location>
        <begin position="515"/>
        <end position="540"/>
    </location>
</feature>
<feature type="transmembrane region" description="Helical" evidence="8">
    <location>
        <begin position="96"/>
        <end position="117"/>
    </location>
</feature>
<organism evidence="11 12">
    <name type="scientific">Desulfosarcina ovata subsp. sediminis</name>
    <dbReference type="NCBI Taxonomy" id="885957"/>
    <lineage>
        <taxon>Bacteria</taxon>
        <taxon>Pseudomonadati</taxon>
        <taxon>Thermodesulfobacteriota</taxon>
        <taxon>Desulfobacteria</taxon>
        <taxon>Desulfobacterales</taxon>
        <taxon>Desulfosarcinaceae</taxon>
        <taxon>Desulfosarcina</taxon>
    </lineage>
</organism>
<feature type="transmembrane region" description="Helical" evidence="8">
    <location>
        <begin position="294"/>
        <end position="327"/>
    </location>
</feature>
<dbReference type="RefSeq" id="WP_155320634.1">
    <property type="nucleotide sequence ID" value="NZ_AP021876.1"/>
</dbReference>
<feature type="transmembrane region" description="Helical" evidence="8">
    <location>
        <begin position="58"/>
        <end position="75"/>
    </location>
</feature>
<feature type="transmembrane region" description="Helical" evidence="8">
    <location>
        <begin position="255"/>
        <end position="274"/>
    </location>
</feature>
<feature type="transmembrane region" description="Helical" evidence="8">
    <location>
        <begin position="371"/>
        <end position="398"/>
    </location>
</feature>
<dbReference type="GO" id="GO:0005886">
    <property type="term" value="C:plasma membrane"/>
    <property type="evidence" value="ECO:0007669"/>
    <property type="project" value="UniProtKB-SubCell"/>
</dbReference>
<feature type="transmembrane region" description="Helical" evidence="8">
    <location>
        <begin position="473"/>
        <end position="495"/>
    </location>
</feature>
<keyword evidence="3" id="KW-1003">Cell membrane</keyword>
<evidence type="ECO:0000256" key="7">
    <source>
        <dbReference type="ARBA" id="ARBA00023136"/>
    </source>
</evidence>
<sequence length="629" mass="68399">MQTPDSGLHPNRANIIDFLSLTFGTVAGAAMFFVSIFANYEVITRRIFGKPTTWVFEVSLFTLMWFVLLAASYASKERRQIVADVFISRLPKSSSLSLGIATNIVVLTFTAIVGYYGSHTCLDAYQNDIKSIGLLQYSKWILDFVFPLTMSMLFLQVLRNTLLDIKSLTSLKKESGVYETFPLVLICGFMTAIVFGVYFIYALPFLGIIILILCFLIGGVPVGIALGMTGIIGMFANFGEFQSLTMVPVIIEKTLYNFVLLAIPLFIMGGVIMAKCGIGERIYDMASKWSGQLPGGLSMATIVACALVSAMIGVSTAVAGAIGLIAIPQLLANRYTKEISYGSVAGGALGVLIPPSAGLIVYGFLTNTSVASLFAAAFIPAAILVGFFVTYVFFASLLTGKYQRVSFTWEQKITATKDAFLGLLAPGIVLGGIYTGIFTPTEAAAVFVVYCLITAIIYKQIDWETFINILKESAILGSSLMMIMIGAMLLSNLVAHLRIPRLLTEWIVTSGFPHGVVIFCLLAMYIVMGMFLDGLAMTVLTIPVIYPLMPILGLDVIVFGVVLMVFIEMALITPPVGLNLFIIQAIARDNLWTIAKGNLPFAIMMLIVAMILLFYPGISLWLPEMLSIR</sequence>
<keyword evidence="6 8" id="KW-1133">Transmembrane helix</keyword>
<dbReference type="GO" id="GO:0022857">
    <property type="term" value="F:transmembrane transporter activity"/>
    <property type="evidence" value="ECO:0007669"/>
    <property type="project" value="TreeGrafter"/>
</dbReference>
<evidence type="ECO:0000256" key="4">
    <source>
        <dbReference type="ARBA" id="ARBA00022519"/>
    </source>
</evidence>
<dbReference type="InterPro" id="IPR004681">
    <property type="entry name" value="TRAP_DctM"/>
</dbReference>
<dbReference type="KEGG" id="dov:DSCO28_00180"/>
<gene>
    <name evidence="11" type="ORF">DSCO28_00180</name>
</gene>
<reference evidence="11 12" key="1">
    <citation type="submission" date="2019-11" db="EMBL/GenBank/DDBJ databases">
        <title>Comparative genomics of hydrocarbon-degrading Desulfosarcina strains.</title>
        <authorList>
            <person name="Watanabe M."/>
            <person name="Kojima H."/>
            <person name="Fukui M."/>
        </authorList>
    </citation>
    <scope>NUCLEOTIDE SEQUENCE [LARGE SCALE GENOMIC DNA]</scope>
    <source>
        <strain evidence="11 12">28bB2T</strain>
    </source>
</reference>
<dbReference type="Pfam" id="PF06808">
    <property type="entry name" value="DctM"/>
    <property type="match status" value="1"/>
</dbReference>
<feature type="domain" description="Tripartite ATP-independent periplasmic transporters DctQ component" evidence="9">
    <location>
        <begin position="38"/>
        <end position="165"/>
    </location>
</feature>
<feature type="transmembrane region" description="Helical" evidence="8">
    <location>
        <begin position="137"/>
        <end position="155"/>
    </location>
</feature>
<feature type="transmembrane region" description="Helical" evidence="8">
    <location>
        <begin position="443"/>
        <end position="461"/>
    </location>
</feature>
<evidence type="ECO:0000259" key="9">
    <source>
        <dbReference type="Pfam" id="PF04290"/>
    </source>
</evidence>
<dbReference type="PANTHER" id="PTHR33362">
    <property type="entry name" value="SIALIC ACID TRAP TRANSPORTER PERMEASE PROTEIN SIAT-RELATED"/>
    <property type="match status" value="1"/>
</dbReference>
<dbReference type="InterPro" id="IPR055348">
    <property type="entry name" value="DctQ"/>
</dbReference>
<feature type="transmembrane region" description="Helical" evidence="8">
    <location>
        <begin position="601"/>
        <end position="622"/>
    </location>
</feature>
<evidence type="ECO:0000256" key="5">
    <source>
        <dbReference type="ARBA" id="ARBA00022692"/>
    </source>
</evidence>
<name>A0A5K7ZBW2_9BACT</name>
<proteinExistence type="predicted"/>
<evidence type="ECO:0000256" key="3">
    <source>
        <dbReference type="ARBA" id="ARBA00022475"/>
    </source>
</evidence>
<feature type="transmembrane region" description="Helical" evidence="8">
    <location>
        <begin position="419"/>
        <end position="437"/>
    </location>
</feature>
<accession>A0A5K7ZBW2</accession>
<evidence type="ECO:0000313" key="11">
    <source>
        <dbReference type="EMBL" id="BBO79452.1"/>
    </source>
</evidence>
<feature type="domain" description="TRAP C4-dicarboxylate transport system permease DctM subunit" evidence="10">
    <location>
        <begin position="210"/>
        <end position="616"/>
    </location>
</feature>
<keyword evidence="5 8" id="KW-0812">Transmembrane</keyword>
<dbReference type="NCBIfam" id="TIGR00786">
    <property type="entry name" value="dctM"/>
    <property type="match status" value="1"/>
</dbReference>
<keyword evidence="4" id="KW-0997">Cell inner membrane</keyword>
<dbReference type="PANTHER" id="PTHR33362:SF5">
    <property type="entry name" value="C4-DICARBOXYLATE TRAP TRANSPORTER LARGE PERMEASE PROTEIN DCTM"/>
    <property type="match status" value="1"/>
</dbReference>
<dbReference type="Proteomes" id="UP000425960">
    <property type="component" value="Chromosome"/>
</dbReference>
<evidence type="ECO:0000256" key="6">
    <source>
        <dbReference type="ARBA" id="ARBA00022989"/>
    </source>
</evidence>
<dbReference type="AlphaFoldDB" id="A0A5K7ZBW2"/>
<feature type="transmembrane region" description="Helical" evidence="8">
    <location>
        <begin position="176"/>
        <end position="201"/>
    </location>
</feature>
<comment type="subcellular location">
    <subcellularLocation>
        <location evidence="1">Cell inner membrane</location>
        <topology evidence="1">Multi-pass membrane protein</topology>
    </subcellularLocation>
</comment>
<evidence type="ECO:0000256" key="2">
    <source>
        <dbReference type="ARBA" id="ARBA00022448"/>
    </source>
</evidence>
<feature type="transmembrane region" description="Helical" evidence="8">
    <location>
        <begin position="18"/>
        <end position="38"/>
    </location>
</feature>
<evidence type="ECO:0000256" key="1">
    <source>
        <dbReference type="ARBA" id="ARBA00004429"/>
    </source>
</evidence>
<feature type="transmembrane region" description="Helical" evidence="8">
    <location>
        <begin position="339"/>
        <end position="365"/>
    </location>
</feature>
<evidence type="ECO:0000256" key="8">
    <source>
        <dbReference type="SAM" id="Phobius"/>
    </source>
</evidence>
<evidence type="ECO:0000259" key="10">
    <source>
        <dbReference type="Pfam" id="PF06808"/>
    </source>
</evidence>
<protein>
    <submittedName>
        <fullName evidence="11">Uncharacterized protein</fullName>
    </submittedName>
</protein>
<keyword evidence="7 8" id="KW-0472">Membrane</keyword>
<evidence type="ECO:0000313" key="12">
    <source>
        <dbReference type="Proteomes" id="UP000425960"/>
    </source>
</evidence>